<proteinExistence type="predicted"/>
<keyword evidence="3" id="KW-1185">Reference proteome</keyword>
<evidence type="ECO:0008006" key="4">
    <source>
        <dbReference type="Google" id="ProtNLM"/>
    </source>
</evidence>
<protein>
    <recommendedName>
        <fullName evidence="4">DUF3784 domain-containing protein</fullName>
    </recommendedName>
</protein>
<reference evidence="2 3" key="1">
    <citation type="submission" date="2021-07" db="EMBL/GenBank/DDBJ databases">
        <title>Genomic diversity and antimicrobial resistance of Prevotella spp. isolated from chronic lung disease airways.</title>
        <authorList>
            <person name="Webb K.A."/>
            <person name="Olagoke O.S."/>
            <person name="Baird T."/>
            <person name="Neill J."/>
            <person name="Pham A."/>
            <person name="Wells T.J."/>
            <person name="Ramsay K.A."/>
            <person name="Bell S.C."/>
            <person name="Sarovich D.S."/>
            <person name="Price E.P."/>
        </authorList>
    </citation>
    <scope>NUCLEOTIDE SEQUENCE [LARGE SCALE GENOMIC DNA]</scope>
    <source>
        <strain evidence="2 3">SCHI0027.S.6</strain>
    </source>
</reference>
<dbReference type="EMBL" id="JAHXCP010000025">
    <property type="protein sequence ID" value="MBW4755549.1"/>
    <property type="molecule type" value="Genomic_DNA"/>
</dbReference>
<feature type="transmembrane region" description="Helical" evidence="1">
    <location>
        <begin position="6"/>
        <end position="25"/>
    </location>
</feature>
<dbReference type="RefSeq" id="WP_219430242.1">
    <property type="nucleotide sequence ID" value="NZ_JAHXCC010000004.1"/>
</dbReference>
<evidence type="ECO:0000313" key="2">
    <source>
        <dbReference type="EMBL" id="MBW4755549.1"/>
    </source>
</evidence>
<name>A0ABS6Y7R6_9BACT</name>
<keyword evidence="1" id="KW-0472">Membrane</keyword>
<evidence type="ECO:0000313" key="3">
    <source>
        <dbReference type="Proteomes" id="UP000812077"/>
    </source>
</evidence>
<organism evidence="2 3">
    <name type="scientific">Prevotella melaninogenica</name>
    <dbReference type="NCBI Taxonomy" id="28132"/>
    <lineage>
        <taxon>Bacteria</taxon>
        <taxon>Pseudomonadati</taxon>
        <taxon>Bacteroidota</taxon>
        <taxon>Bacteroidia</taxon>
        <taxon>Bacteroidales</taxon>
        <taxon>Prevotellaceae</taxon>
        <taxon>Prevotella</taxon>
    </lineage>
</organism>
<gene>
    <name evidence="2" type="ORF">KZO77_11025</name>
</gene>
<keyword evidence="1" id="KW-1133">Transmembrane helix</keyword>
<dbReference type="Proteomes" id="UP000812077">
    <property type="component" value="Unassembled WGS sequence"/>
</dbReference>
<feature type="transmembrane region" description="Helical" evidence="1">
    <location>
        <begin position="45"/>
        <end position="65"/>
    </location>
</feature>
<sequence length="214" mass="24853">MNSLIVSTVLFLGLLGLIYTVNYLYYRFSPVHSFPSVTTLSARALFEMFIIGVGYFGTLFCLVFFESELGLSHSGYLYIYLCIGILFLLIAAIVGVFRYDKGVWLRRNPKHSRLLLPSWNEGSKNMGVSISRIDDINYGRGVSFSWFDGCFITAGRHRVAFEYYEHNFTTYRTIRKIIYKKEMVFNFKADTVYVIEVLQERQTFRITADTNNYL</sequence>
<feature type="transmembrane region" description="Helical" evidence="1">
    <location>
        <begin position="77"/>
        <end position="97"/>
    </location>
</feature>
<accession>A0ABS6Y7R6</accession>
<evidence type="ECO:0000256" key="1">
    <source>
        <dbReference type="SAM" id="Phobius"/>
    </source>
</evidence>
<comment type="caution">
    <text evidence="2">The sequence shown here is derived from an EMBL/GenBank/DDBJ whole genome shotgun (WGS) entry which is preliminary data.</text>
</comment>
<keyword evidence="1" id="KW-0812">Transmembrane</keyword>